<dbReference type="HOGENOM" id="CLU_015114_6_0_0"/>
<reference evidence="2 3" key="2">
    <citation type="journal article" date="2012" name="Stand. Genomic Sci.">
        <title>Complete genome sequence of the orange-red pigmented, radioresistant Deinococcus proteolyticus type strain (MRP(T)).</title>
        <authorList>
            <person name="Copeland A."/>
            <person name="Zeytun A."/>
            <person name="Yassawong M."/>
            <person name="Nolan M."/>
            <person name="Lucas S."/>
            <person name="Hammon N."/>
            <person name="Deshpande S."/>
            <person name="Cheng J.F."/>
            <person name="Han C."/>
            <person name="Tapia R."/>
            <person name="Goodwin L.A."/>
            <person name="Pitluck S."/>
            <person name="Mavromatis K."/>
            <person name="Liolios K."/>
            <person name="Pagani I."/>
            <person name="Ivanova N."/>
            <person name="Mikhailova N."/>
            <person name="Pati A."/>
            <person name="Chen A."/>
            <person name="Palaniappan K."/>
            <person name="Land M."/>
            <person name="Hauser L."/>
            <person name="Jeffries C.D."/>
            <person name="Brambilla E.M."/>
            <person name="Rohde M."/>
            <person name="Sikorski J."/>
            <person name="Pukall R."/>
            <person name="Goker M."/>
            <person name="Detter J.C."/>
            <person name="Woyke T."/>
            <person name="Bristow J."/>
            <person name="Eisen J.A."/>
            <person name="Markowitz V."/>
            <person name="Hugenholtz P."/>
            <person name="Kyrpides N.C."/>
            <person name="Klenk H.P."/>
            <person name="Lapidus A."/>
        </authorList>
    </citation>
    <scope>NUCLEOTIDE SEQUENCE [LARGE SCALE GENOMIC DNA]</scope>
    <source>
        <strain evidence="3">ATCC 35074 / DSM 20540 / JCM 6276 / NBRC 101906 / NCIMB 13154 / VKM Ac-1939 / CCM 2703 / MRP</strain>
    </source>
</reference>
<sequence length="250" mass="24947">MQAIQALPGAVQAGFWGLVSGAALLLGALVGLRFELPARWVAAVMAFGSGVLISALAFELMDEAYGRDGLTSTALGFLGGAVLYTAATILLDRWQGGSGDQEGEQSGAAFVAGALIDGIPESIVVGLSLLGGGAVSLVTVIAIFLSNIPEGLSGAAGMKGNHRPGQIVLLWTGVTLLLGLASLLGYTAFAHAPAGVAATTAVAAGGILAMLVNTMIPEAFKEDHNWSGLIAALGFLVSFALSKLGEGGGA</sequence>
<evidence type="ECO:0000313" key="2">
    <source>
        <dbReference type="EMBL" id="ADY26240.1"/>
    </source>
</evidence>
<name>F0RN98_DEIPM</name>
<dbReference type="STRING" id="693977.Deipr_1088"/>
<feature type="transmembrane region" description="Helical" evidence="1">
    <location>
        <begin position="40"/>
        <end position="58"/>
    </location>
</feature>
<keyword evidence="1" id="KW-0812">Transmembrane</keyword>
<dbReference type="AlphaFoldDB" id="F0RN98"/>
<feature type="transmembrane region" description="Helical" evidence="1">
    <location>
        <begin position="167"/>
        <end position="189"/>
    </location>
</feature>
<feature type="transmembrane region" description="Helical" evidence="1">
    <location>
        <begin position="12"/>
        <end position="34"/>
    </location>
</feature>
<reference evidence="3" key="1">
    <citation type="submission" date="2011-02" db="EMBL/GenBank/DDBJ databases">
        <title>The complete sequence of chromosome of Deinococcus proteolyticus DSM 20540.</title>
        <authorList>
            <consortium name="US DOE Joint Genome Institute (JGI-PGF)"/>
            <person name="Lucas S."/>
            <person name="Copeland A."/>
            <person name="Lapidus A."/>
            <person name="Bruce D."/>
            <person name="Goodwin L."/>
            <person name="Pitluck S."/>
            <person name="Kyrpides N."/>
            <person name="Mavromatis K."/>
            <person name="Pagani I."/>
            <person name="Ivanova N."/>
            <person name="Ovchinnikova G."/>
            <person name="Zeytun A."/>
            <person name="Detter J.C."/>
            <person name="Han C."/>
            <person name="Land M."/>
            <person name="Hauser L."/>
            <person name="Markowitz V."/>
            <person name="Cheng J.-F."/>
            <person name="Hugenholtz P."/>
            <person name="Woyke T."/>
            <person name="Wu D."/>
            <person name="Pukall R."/>
            <person name="Steenblock K."/>
            <person name="Brambilla E."/>
            <person name="Klenk H.-P."/>
            <person name="Eisen J.A."/>
        </authorList>
    </citation>
    <scope>NUCLEOTIDE SEQUENCE [LARGE SCALE GENOMIC DNA]</scope>
    <source>
        <strain evidence="3">ATCC 35074 / DSM 20540 / JCM 6276 / NBRC 101906 / NCIMB 13154 / VKM Ac-1939 / CCM 2703 / MRP</strain>
    </source>
</reference>
<evidence type="ECO:0000256" key="1">
    <source>
        <dbReference type="SAM" id="Phobius"/>
    </source>
</evidence>
<keyword evidence="1" id="KW-0472">Membrane</keyword>
<dbReference type="OrthoDB" id="1145132at2"/>
<feature type="transmembrane region" description="Helical" evidence="1">
    <location>
        <begin position="195"/>
        <end position="214"/>
    </location>
</feature>
<protein>
    <submittedName>
        <fullName evidence="2">Zinc/iron permease</fullName>
    </submittedName>
</protein>
<feature type="transmembrane region" description="Helical" evidence="1">
    <location>
        <begin position="123"/>
        <end position="146"/>
    </location>
</feature>
<feature type="transmembrane region" description="Helical" evidence="1">
    <location>
        <begin position="226"/>
        <end position="245"/>
    </location>
</feature>
<proteinExistence type="predicted"/>
<dbReference type="RefSeq" id="WP_013614849.1">
    <property type="nucleotide sequence ID" value="NC_015161.1"/>
</dbReference>
<keyword evidence="3" id="KW-1185">Reference proteome</keyword>
<dbReference type="Proteomes" id="UP000007718">
    <property type="component" value="Chromosome"/>
</dbReference>
<evidence type="ECO:0000313" key="3">
    <source>
        <dbReference type="Proteomes" id="UP000007718"/>
    </source>
</evidence>
<gene>
    <name evidence="2" type="ordered locus">Deipr_1088</name>
</gene>
<feature type="transmembrane region" description="Helical" evidence="1">
    <location>
        <begin position="70"/>
        <end position="91"/>
    </location>
</feature>
<dbReference type="eggNOG" id="COG0428">
    <property type="taxonomic scope" value="Bacteria"/>
</dbReference>
<organism evidence="2 3">
    <name type="scientific">Deinococcus proteolyticus (strain ATCC 35074 / DSM 20540 / JCM 6276 / NBRC 101906 / NCIMB 13154 / VKM Ac-1939 / CCM 2703 / MRP)</name>
    <dbReference type="NCBI Taxonomy" id="693977"/>
    <lineage>
        <taxon>Bacteria</taxon>
        <taxon>Thermotogati</taxon>
        <taxon>Deinococcota</taxon>
        <taxon>Deinococci</taxon>
        <taxon>Deinococcales</taxon>
        <taxon>Deinococcaceae</taxon>
        <taxon>Deinococcus</taxon>
    </lineage>
</organism>
<accession>F0RN98</accession>
<keyword evidence="1" id="KW-1133">Transmembrane helix</keyword>
<dbReference type="KEGG" id="dpt:Deipr_1088"/>
<dbReference type="EMBL" id="CP002536">
    <property type="protein sequence ID" value="ADY26240.1"/>
    <property type="molecule type" value="Genomic_DNA"/>
</dbReference>